<dbReference type="Proteomes" id="UP000095042">
    <property type="component" value="Unassembled WGS sequence"/>
</dbReference>
<feature type="transmembrane region" description="Helical" evidence="1">
    <location>
        <begin position="96"/>
        <end position="117"/>
    </location>
</feature>
<name>A0A1E3WB19_9HYPH</name>
<protein>
    <submittedName>
        <fullName evidence="2">Uncharacterized protein</fullName>
    </submittedName>
</protein>
<keyword evidence="1" id="KW-0472">Membrane</keyword>
<proteinExistence type="predicted"/>
<keyword evidence="1" id="KW-1133">Transmembrane helix</keyword>
<sequence>MDAIAHAFLDPTVRGWYLIGCLALLLLPMMALAVWFHRGIRHSPGGRALMQRQRGARTCAGDARRRRLHAGDGASIMRDINAGRYGQHAKAMMTRVYWFTGAWVVVNAIAFGILIWADEINRVVD</sequence>
<organism evidence="2 3">
    <name type="scientific">Methyloceanibacter marginalis</name>
    <dbReference type="NCBI Taxonomy" id="1774971"/>
    <lineage>
        <taxon>Bacteria</taxon>
        <taxon>Pseudomonadati</taxon>
        <taxon>Pseudomonadota</taxon>
        <taxon>Alphaproteobacteria</taxon>
        <taxon>Hyphomicrobiales</taxon>
        <taxon>Hyphomicrobiaceae</taxon>
        <taxon>Methyloceanibacter</taxon>
    </lineage>
</organism>
<keyword evidence="3" id="KW-1185">Reference proteome</keyword>
<feature type="transmembrane region" description="Helical" evidence="1">
    <location>
        <begin position="16"/>
        <end position="37"/>
    </location>
</feature>
<evidence type="ECO:0000256" key="1">
    <source>
        <dbReference type="SAM" id="Phobius"/>
    </source>
</evidence>
<keyword evidence="1" id="KW-0812">Transmembrane</keyword>
<dbReference type="OrthoDB" id="8448349at2"/>
<reference evidence="2 3" key="1">
    <citation type="journal article" date="2016" name="Environ. Microbiol.">
        <title>New Methyloceanibacter diversity from North Sea sediments includes methanotroph containing solely the soluble methane monooxygenase.</title>
        <authorList>
            <person name="Vekeman B."/>
            <person name="Kerckhof F.M."/>
            <person name="Cremers G."/>
            <person name="de Vos P."/>
            <person name="Vandamme P."/>
            <person name="Boon N."/>
            <person name="Op den Camp H.J."/>
            <person name="Heylen K."/>
        </authorList>
    </citation>
    <scope>NUCLEOTIDE SEQUENCE [LARGE SCALE GENOMIC DNA]</scope>
    <source>
        <strain evidence="2 3">R-67177</strain>
    </source>
</reference>
<dbReference type="EMBL" id="LPWD01000185">
    <property type="protein sequence ID" value="ODS02999.1"/>
    <property type="molecule type" value="Genomic_DNA"/>
</dbReference>
<accession>A0A1E3WB19</accession>
<dbReference type="AlphaFoldDB" id="A0A1E3WB19"/>
<evidence type="ECO:0000313" key="2">
    <source>
        <dbReference type="EMBL" id="ODS02999.1"/>
    </source>
</evidence>
<comment type="caution">
    <text evidence="2">The sequence shown here is derived from an EMBL/GenBank/DDBJ whole genome shotgun (WGS) entry which is preliminary data.</text>
</comment>
<evidence type="ECO:0000313" key="3">
    <source>
        <dbReference type="Proteomes" id="UP000095042"/>
    </source>
</evidence>
<dbReference type="RefSeq" id="WP_069623802.1">
    <property type="nucleotide sequence ID" value="NZ_LPWD01000185.1"/>
</dbReference>
<gene>
    <name evidence="2" type="ORF">AUC71_12150</name>
</gene>